<dbReference type="EMBL" id="JBBPBM010000003">
    <property type="protein sequence ID" value="KAK8593807.1"/>
    <property type="molecule type" value="Genomic_DNA"/>
</dbReference>
<evidence type="ECO:0000313" key="2">
    <source>
        <dbReference type="Proteomes" id="UP001472677"/>
    </source>
</evidence>
<dbReference type="Proteomes" id="UP001472677">
    <property type="component" value="Unassembled WGS sequence"/>
</dbReference>
<protein>
    <submittedName>
        <fullName evidence="1">Uncharacterized protein</fullName>
    </submittedName>
</protein>
<reference evidence="1 2" key="1">
    <citation type="journal article" date="2024" name="G3 (Bethesda)">
        <title>Genome assembly of Hibiscus sabdariffa L. provides insights into metabolisms of medicinal natural products.</title>
        <authorList>
            <person name="Kim T."/>
        </authorList>
    </citation>
    <scope>NUCLEOTIDE SEQUENCE [LARGE SCALE GENOMIC DNA]</scope>
    <source>
        <strain evidence="1">TK-2024</strain>
        <tissue evidence="1">Old leaves</tissue>
    </source>
</reference>
<keyword evidence="2" id="KW-1185">Reference proteome</keyword>
<sequence length="66" mass="7396">MHPSMEEAVLTNLLTSATLTNDATTISDMVDDFGQWRWHLFDLLLPTSILLQLAVVKPLFGLQIPD</sequence>
<name>A0ABR2G403_9ROSI</name>
<evidence type="ECO:0000313" key="1">
    <source>
        <dbReference type="EMBL" id="KAK8593807.1"/>
    </source>
</evidence>
<proteinExistence type="predicted"/>
<organism evidence="1 2">
    <name type="scientific">Hibiscus sabdariffa</name>
    <name type="common">roselle</name>
    <dbReference type="NCBI Taxonomy" id="183260"/>
    <lineage>
        <taxon>Eukaryota</taxon>
        <taxon>Viridiplantae</taxon>
        <taxon>Streptophyta</taxon>
        <taxon>Embryophyta</taxon>
        <taxon>Tracheophyta</taxon>
        <taxon>Spermatophyta</taxon>
        <taxon>Magnoliopsida</taxon>
        <taxon>eudicotyledons</taxon>
        <taxon>Gunneridae</taxon>
        <taxon>Pentapetalae</taxon>
        <taxon>rosids</taxon>
        <taxon>malvids</taxon>
        <taxon>Malvales</taxon>
        <taxon>Malvaceae</taxon>
        <taxon>Malvoideae</taxon>
        <taxon>Hibiscus</taxon>
    </lineage>
</organism>
<gene>
    <name evidence="1" type="ORF">V6N12_045880</name>
</gene>
<comment type="caution">
    <text evidence="1">The sequence shown here is derived from an EMBL/GenBank/DDBJ whole genome shotgun (WGS) entry which is preliminary data.</text>
</comment>
<accession>A0ABR2G403</accession>